<dbReference type="AlphaFoldDB" id="A0A8H7F7M5"/>
<feature type="region of interest" description="Disordered" evidence="1">
    <location>
        <begin position="881"/>
        <end position="962"/>
    </location>
</feature>
<feature type="region of interest" description="Disordered" evidence="1">
    <location>
        <begin position="83"/>
        <end position="102"/>
    </location>
</feature>
<feature type="compositionally biased region" description="Low complexity" evidence="1">
    <location>
        <begin position="938"/>
        <end position="949"/>
    </location>
</feature>
<feature type="compositionally biased region" description="Acidic residues" evidence="1">
    <location>
        <begin position="910"/>
        <end position="925"/>
    </location>
</feature>
<feature type="region of interest" description="Disordered" evidence="1">
    <location>
        <begin position="170"/>
        <end position="223"/>
    </location>
</feature>
<feature type="compositionally biased region" description="Acidic residues" evidence="1">
    <location>
        <begin position="678"/>
        <end position="688"/>
    </location>
</feature>
<reference evidence="2 3" key="1">
    <citation type="journal article" name="Sci. Rep.">
        <title>Telomere-to-telomere assembled and centromere annotated genomes of the two main subspecies of the button mushroom Agaricus bisporus reveal especially polymorphic chromosome ends.</title>
        <authorList>
            <person name="Sonnenberg A.S.M."/>
            <person name="Sedaghat-Telgerd N."/>
            <person name="Lavrijssen B."/>
            <person name="Ohm R.A."/>
            <person name="Hendrickx P.M."/>
            <person name="Scholtmeijer K."/>
            <person name="Baars J.J.P."/>
            <person name="van Peer A."/>
        </authorList>
    </citation>
    <scope>NUCLEOTIDE SEQUENCE [LARGE SCALE GENOMIC DNA]</scope>
    <source>
        <strain evidence="2 3">H119_p4</strain>
    </source>
</reference>
<comment type="caution">
    <text evidence="2">The sequence shown here is derived from an EMBL/GenBank/DDBJ whole genome shotgun (WGS) entry which is preliminary data.</text>
</comment>
<dbReference type="Proteomes" id="UP000629468">
    <property type="component" value="Unassembled WGS sequence"/>
</dbReference>
<evidence type="ECO:0000313" key="2">
    <source>
        <dbReference type="EMBL" id="KAF7782183.1"/>
    </source>
</evidence>
<evidence type="ECO:0008006" key="4">
    <source>
        <dbReference type="Google" id="ProtNLM"/>
    </source>
</evidence>
<feature type="region of interest" description="Disordered" evidence="1">
    <location>
        <begin position="1"/>
        <end position="25"/>
    </location>
</feature>
<name>A0A8H7F7M5_AGABI</name>
<organism evidence="2 3">
    <name type="scientific">Agaricus bisporus var. burnettii</name>
    <dbReference type="NCBI Taxonomy" id="192524"/>
    <lineage>
        <taxon>Eukaryota</taxon>
        <taxon>Fungi</taxon>
        <taxon>Dikarya</taxon>
        <taxon>Basidiomycota</taxon>
        <taxon>Agaricomycotina</taxon>
        <taxon>Agaricomycetes</taxon>
        <taxon>Agaricomycetidae</taxon>
        <taxon>Agaricales</taxon>
        <taxon>Agaricineae</taxon>
        <taxon>Agaricaceae</taxon>
        <taxon>Agaricus</taxon>
    </lineage>
</organism>
<feature type="region of interest" description="Disordered" evidence="1">
    <location>
        <begin position="610"/>
        <end position="690"/>
    </location>
</feature>
<evidence type="ECO:0000256" key="1">
    <source>
        <dbReference type="SAM" id="MobiDB-lite"/>
    </source>
</evidence>
<gene>
    <name evidence="2" type="ORF">Agabi119p4_1559</name>
</gene>
<dbReference type="EMBL" id="JABXXO010000003">
    <property type="protein sequence ID" value="KAF7782183.1"/>
    <property type="molecule type" value="Genomic_DNA"/>
</dbReference>
<proteinExistence type="predicted"/>
<accession>A0A8H7F7M5</accession>
<sequence length="962" mass="106767">MPDSPSLKRKLDDTHDSHKKPRTSLSVTITLKPQLKKPFASAPIPMPNACPDYPNGFIYCHQCSKKRDVTDAIQCTFFELPQPKEKDPEKDKPKEKSREKPPRQRRCVAKYCKFCLKNRYDVEFDDVVNAARNARFEPGHIDSAGYFYRCPKCSDTCNCPRCRKSKGLEPMGSAGTIRHPPPEPAPKPSASKSKADRQSKKHANGDSASTAKGAKGPRKPKVKPLPIVEWTPVPVRLPLYEAEARFHIREFVLRFADLFEPSLPRTNLEELEEIGGGRHQGRDEHDDMVSWVSEFCVKSIIVGLLNLLAKELQGPLSLAIKNAVKEIRNLGVNLNKIWPVLATLRDSPPPPDPLLFTSPHSTLPGSSSPFTFTFPDPLSPPSSLDIRTIRSTRTNATTDNYGIHIAYSAQMVPVVEALMEDVLMTTAVREELEEGVREGMKETIKEQKEAVKRETERWDVVRKSMETRVKLKAQILENRAKREYHKLKNVSLENSLKTLVPKYAARFTPLGMDSEDRVYWILSPGVSEREAAQDFIMSCSSDDKLIKSNRKKIVMKKARVLNMEERIEMRSWSWFLAVWGKRPEDAVVGSGGRQKNLKVKAMPAETTTNVKLKIKVNGNARKENEMDVDEETGSSSEEDDDDGDAGRRGAGSQSDAEDDDERDDYDHHSRSSSSSSSSEEEEEEEEEVYKDREGWWGFYEPFEILKLSEWISMKAGLDDENKDSNISATSAVPLSASLHSLHPHPQQKLQESRASSSTITLNGGTMTPSLTNDSSSSSHLNGISTGGPYHPSTTTTTTTNGGGARKSSRDTSVTTVVDHYTQTSSLIPTRGGGGDERVRLKNLVEELRAFAVLLEWRCREDKYEGVLKDLEAAAGGAHNLGSSVVGSGSGSGSGSSVGGGEKGKAKAREEEMEVDEKEEEEEEDNERERSESGDESESGSGSESSGPSENNWNSQDEDVSMA</sequence>
<feature type="compositionally biased region" description="Gly residues" evidence="1">
    <location>
        <begin position="887"/>
        <end position="900"/>
    </location>
</feature>
<feature type="compositionally biased region" description="Polar residues" evidence="1">
    <location>
        <begin position="762"/>
        <end position="783"/>
    </location>
</feature>
<evidence type="ECO:0000313" key="3">
    <source>
        <dbReference type="Proteomes" id="UP000629468"/>
    </source>
</evidence>
<protein>
    <recommendedName>
        <fullName evidence="4">Zinc-finger domain-containing protein</fullName>
    </recommendedName>
</protein>
<feature type="region of interest" description="Disordered" evidence="1">
    <location>
        <begin position="762"/>
        <end position="813"/>
    </location>
</feature>
<feature type="compositionally biased region" description="Acidic residues" evidence="1">
    <location>
        <begin position="626"/>
        <end position="643"/>
    </location>
</feature>